<evidence type="ECO:0000259" key="1">
    <source>
        <dbReference type="PROSITE" id="PS51094"/>
    </source>
</evidence>
<accession>A0A7V3KMX6</accession>
<dbReference type="EMBL" id="DTGD01000086">
    <property type="protein sequence ID" value="HGB35716.1"/>
    <property type="molecule type" value="Genomic_DNA"/>
</dbReference>
<sequence length="151" mass="16863">MFAQLLREDRVIIDMKAKDKDSALQELLSVLNLKPEQEKLVLEQLKKREAIGSTGVGKGVAIPHARSVVVDDVHLVVGVSKEGIDFQALDGKPVHLFFLLIAPPQDLGARYLITLGEIANVVRKIVSSKEYLNFETPKELVDYLLKIYREG</sequence>
<dbReference type="SUPFAM" id="SSF55804">
    <property type="entry name" value="Phoshotransferase/anion transport protein"/>
    <property type="match status" value="1"/>
</dbReference>
<comment type="caution">
    <text evidence="2">The sequence shown here is derived from an EMBL/GenBank/DDBJ whole genome shotgun (WGS) entry which is preliminary data.</text>
</comment>
<dbReference type="PANTHER" id="PTHR47738">
    <property type="entry name" value="PTS SYSTEM FRUCTOSE-LIKE EIIA COMPONENT-RELATED"/>
    <property type="match status" value="1"/>
</dbReference>
<dbReference type="Pfam" id="PF00359">
    <property type="entry name" value="PTS_EIIA_2"/>
    <property type="match status" value="1"/>
</dbReference>
<reference evidence="2" key="1">
    <citation type="journal article" date="2020" name="mSystems">
        <title>Genome- and Community-Level Interaction Insights into Carbon Utilization and Element Cycling Functions of Hydrothermarchaeota in Hydrothermal Sediment.</title>
        <authorList>
            <person name="Zhou Z."/>
            <person name="Liu Y."/>
            <person name="Xu W."/>
            <person name="Pan J."/>
            <person name="Luo Z.H."/>
            <person name="Li M."/>
        </authorList>
    </citation>
    <scope>NUCLEOTIDE SEQUENCE [LARGE SCALE GENOMIC DNA]</scope>
    <source>
        <strain evidence="2">SpSt-754</strain>
    </source>
</reference>
<dbReference type="PROSITE" id="PS51094">
    <property type="entry name" value="PTS_EIIA_TYPE_2"/>
    <property type="match status" value="1"/>
</dbReference>
<proteinExistence type="predicted"/>
<dbReference type="InterPro" id="IPR016152">
    <property type="entry name" value="PTrfase/Anion_transptr"/>
</dbReference>
<feature type="domain" description="PTS EIIA type-2" evidence="1">
    <location>
        <begin position="4"/>
        <end position="147"/>
    </location>
</feature>
<protein>
    <submittedName>
        <fullName evidence="2">PTS sugar transporter subunit IIA</fullName>
    </submittedName>
</protein>
<name>A0A7V3KMX6_UNCW3</name>
<dbReference type="AlphaFoldDB" id="A0A7V3KMX6"/>
<dbReference type="InterPro" id="IPR051541">
    <property type="entry name" value="PTS_SugarTrans_NitroReg"/>
</dbReference>
<evidence type="ECO:0000313" key="2">
    <source>
        <dbReference type="EMBL" id="HGB35716.1"/>
    </source>
</evidence>
<gene>
    <name evidence="2" type="ORF">ENV38_02270</name>
</gene>
<dbReference type="PROSITE" id="PS00372">
    <property type="entry name" value="PTS_EIIA_TYPE_2_HIS"/>
    <property type="match status" value="1"/>
</dbReference>
<keyword evidence="2" id="KW-0813">Transport</keyword>
<organism evidence="2">
    <name type="scientific">candidate division WOR-3 bacterium</name>
    <dbReference type="NCBI Taxonomy" id="2052148"/>
    <lineage>
        <taxon>Bacteria</taxon>
        <taxon>Bacteria division WOR-3</taxon>
    </lineage>
</organism>
<dbReference type="InterPro" id="IPR002178">
    <property type="entry name" value="PTS_EIIA_type-2_dom"/>
</dbReference>
<dbReference type="Gene3D" id="3.40.930.10">
    <property type="entry name" value="Mannitol-specific EII, Chain A"/>
    <property type="match status" value="1"/>
</dbReference>
<keyword evidence="2" id="KW-0762">Sugar transport</keyword>
<dbReference type="CDD" id="cd00211">
    <property type="entry name" value="PTS_IIA_fru"/>
    <property type="match status" value="1"/>
</dbReference>